<dbReference type="GO" id="GO:0003987">
    <property type="term" value="F:acetate-CoA ligase activity"/>
    <property type="evidence" value="ECO:0007669"/>
    <property type="project" value="TreeGrafter"/>
</dbReference>
<dbReference type="EMBL" id="BGPR01001345">
    <property type="protein sequence ID" value="GBM51665.1"/>
    <property type="molecule type" value="Genomic_DNA"/>
</dbReference>
<feature type="domain" description="AMP-binding enzyme C-terminal" evidence="1">
    <location>
        <begin position="112"/>
        <end position="164"/>
    </location>
</feature>
<dbReference type="InterPro" id="IPR025110">
    <property type="entry name" value="AMP-bd_C"/>
</dbReference>
<dbReference type="OrthoDB" id="6537803at2759"/>
<sequence length="191" mass="21952">MLDEENPVQGFLEGQRVKMDNYIRNDLNESHPRVITTLTPLPKRLVIKRPWPAIMRTIYGDQDRFKNTYFTKFPGYFCTGDGGMRDEDGFFWVTGRVDDMLNVSGHLLSTTEVENSLMSHKSVAEIAVVRHPHPVKGECLYCFVVLKDGYEFDKRIVRELTRKVPLLRNISDDEIISPIRSGVGRYVRAGS</sequence>
<accession>A0A4Y2GG07</accession>
<comment type="caution">
    <text evidence="2">The sequence shown here is derived from an EMBL/GenBank/DDBJ whole genome shotgun (WGS) entry which is preliminary data.</text>
</comment>
<evidence type="ECO:0000313" key="3">
    <source>
        <dbReference type="Proteomes" id="UP000499080"/>
    </source>
</evidence>
<dbReference type="InterPro" id="IPR042099">
    <property type="entry name" value="ANL_N_sf"/>
</dbReference>
<evidence type="ECO:0000313" key="2">
    <source>
        <dbReference type="EMBL" id="GBM51665.1"/>
    </source>
</evidence>
<dbReference type="AlphaFoldDB" id="A0A4Y2GG07"/>
<protein>
    <submittedName>
        <fullName evidence="2">Acetyl-coenzyme A synthetase, cytoplasmic</fullName>
    </submittedName>
</protein>
<evidence type="ECO:0000259" key="1">
    <source>
        <dbReference type="Pfam" id="PF13193"/>
    </source>
</evidence>
<dbReference type="SUPFAM" id="SSF56801">
    <property type="entry name" value="Acetyl-CoA synthetase-like"/>
    <property type="match status" value="1"/>
</dbReference>
<proteinExistence type="predicted"/>
<name>A0A4Y2GG07_ARAVE</name>
<dbReference type="InterPro" id="IPR045851">
    <property type="entry name" value="AMP-bd_C_sf"/>
</dbReference>
<dbReference type="PANTHER" id="PTHR24095">
    <property type="entry name" value="ACETYL-COENZYME A SYNTHETASE"/>
    <property type="match status" value="1"/>
</dbReference>
<dbReference type="Gene3D" id="3.40.50.12780">
    <property type="entry name" value="N-terminal domain of ligase-like"/>
    <property type="match status" value="1"/>
</dbReference>
<reference evidence="2 3" key="1">
    <citation type="journal article" date="2019" name="Sci. Rep.">
        <title>Orb-weaving spider Araneus ventricosus genome elucidates the spidroin gene catalogue.</title>
        <authorList>
            <person name="Kono N."/>
            <person name="Nakamura H."/>
            <person name="Ohtoshi R."/>
            <person name="Moran D.A.P."/>
            <person name="Shinohara A."/>
            <person name="Yoshida Y."/>
            <person name="Fujiwara M."/>
            <person name="Mori M."/>
            <person name="Tomita M."/>
            <person name="Arakawa K."/>
        </authorList>
    </citation>
    <scope>NUCLEOTIDE SEQUENCE [LARGE SCALE GENOMIC DNA]</scope>
</reference>
<dbReference type="PANTHER" id="PTHR24095:SF244">
    <property type="entry name" value="ACETYL-COENZYME A SYNTHETASE"/>
    <property type="match status" value="1"/>
</dbReference>
<dbReference type="GO" id="GO:0006085">
    <property type="term" value="P:acetyl-CoA biosynthetic process"/>
    <property type="evidence" value="ECO:0007669"/>
    <property type="project" value="TreeGrafter"/>
</dbReference>
<organism evidence="2 3">
    <name type="scientific">Araneus ventricosus</name>
    <name type="common">Orbweaver spider</name>
    <name type="synonym">Epeira ventricosa</name>
    <dbReference type="NCBI Taxonomy" id="182803"/>
    <lineage>
        <taxon>Eukaryota</taxon>
        <taxon>Metazoa</taxon>
        <taxon>Ecdysozoa</taxon>
        <taxon>Arthropoda</taxon>
        <taxon>Chelicerata</taxon>
        <taxon>Arachnida</taxon>
        <taxon>Araneae</taxon>
        <taxon>Araneomorphae</taxon>
        <taxon>Entelegynae</taxon>
        <taxon>Araneoidea</taxon>
        <taxon>Araneidae</taxon>
        <taxon>Araneus</taxon>
    </lineage>
</organism>
<dbReference type="Proteomes" id="UP000499080">
    <property type="component" value="Unassembled WGS sequence"/>
</dbReference>
<keyword evidence="3" id="KW-1185">Reference proteome</keyword>
<gene>
    <name evidence="2" type="primary">ACSS2_4</name>
    <name evidence="2" type="ORF">AVEN_43287_1</name>
</gene>
<dbReference type="Gene3D" id="3.30.300.30">
    <property type="match status" value="1"/>
</dbReference>
<dbReference type="Pfam" id="PF13193">
    <property type="entry name" value="AMP-binding_C"/>
    <property type="match status" value="1"/>
</dbReference>